<feature type="region of interest" description="Disordered" evidence="2">
    <location>
        <begin position="389"/>
        <end position="439"/>
    </location>
</feature>
<protein>
    <submittedName>
        <fullName evidence="6">Doublecortin domain-containing protein</fullName>
    </submittedName>
</protein>
<reference evidence="6" key="1">
    <citation type="submission" date="2022-11" db="UniProtKB">
        <authorList>
            <consortium name="WormBaseParasite"/>
        </authorList>
    </citation>
    <scope>IDENTIFICATION</scope>
</reference>
<feature type="region of interest" description="Disordered" evidence="2">
    <location>
        <begin position="735"/>
        <end position="773"/>
    </location>
</feature>
<evidence type="ECO:0000256" key="1">
    <source>
        <dbReference type="PROSITE-ProRule" id="PRU00152"/>
    </source>
</evidence>
<name>A0A914HSX6_GLORO</name>
<feature type="region of interest" description="Disordered" evidence="2">
    <location>
        <begin position="212"/>
        <end position="276"/>
    </location>
</feature>
<feature type="compositionally biased region" description="Basic residues" evidence="2">
    <location>
        <begin position="560"/>
        <end position="571"/>
    </location>
</feature>
<feature type="compositionally biased region" description="Acidic residues" evidence="2">
    <location>
        <begin position="528"/>
        <end position="546"/>
    </location>
</feature>
<dbReference type="CDD" id="cd23767">
    <property type="entry name" value="IQCD"/>
    <property type="match status" value="1"/>
</dbReference>
<dbReference type="PANTHER" id="PTHR45901:SF7">
    <property type="entry name" value="OXYGEN-REGULATED PROTEIN 1"/>
    <property type="match status" value="1"/>
</dbReference>
<dbReference type="InterPro" id="IPR052970">
    <property type="entry name" value="Inner_ear_hair_cell_LOXHD"/>
</dbReference>
<evidence type="ECO:0000313" key="5">
    <source>
        <dbReference type="Proteomes" id="UP000887572"/>
    </source>
</evidence>
<dbReference type="Pfam" id="PF03607">
    <property type="entry name" value="DCX"/>
    <property type="match status" value="1"/>
</dbReference>
<dbReference type="InterPro" id="IPR036392">
    <property type="entry name" value="PLAT/LH2_dom_sf"/>
</dbReference>
<feature type="domain" description="Doublecortin" evidence="4">
    <location>
        <begin position="288"/>
        <end position="351"/>
    </location>
</feature>
<organism evidence="5 6">
    <name type="scientific">Globodera rostochiensis</name>
    <name type="common">Golden nematode worm</name>
    <name type="synonym">Heterodera rostochiensis</name>
    <dbReference type="NCBI Taxonomy" id="31243"/>
    <lineage>
        <taxon>Eukaryota</taxon>
        <taxon>Metazoa</taxon>
        <taxon>Ecdysozoa</taxon>
        <taxon>Nematoda</taxon>
        <taxon>Chromadorea</taxon>
        <taxon>Rhabditida</taxon>
        <taxon>Tylenchina</taxon>
        <taxon>Tylenchomorpha</taxon>
        <taxon>Tylenchoidea</taxon>
        <taxon>Heteroderidae</taxon>
        <taxon>Heteroderinae</taxon>
        <taxon>Globodera</taxon>
    </lineage>
</organism>
<accession>A0A914HSX6</accession>
<dbReference type="PROSITE" id="PS50095">
    <property type="entry name" value="PLAT"/>
    <property type="match status" value="2"/>
</dbReference>
<dbReference type="SUPFAM" id="SSF89837">
    <property type="entry name" value="Doublecortin (DC)"/>
    <property type="match status" value="2"/>
</dbReference>
<dbReference type="InterPro" id="IPR003533">
    <property type="entry name" value="Doublecortin_dom"/>
</dbReference>
<evidence type="ECO:0000313" key="6">
    <source>
        <dbReference type="WBParaSite" id="Gr19_v10_g4351.t1"/>
    </source>
</evidence>
<dbReference type="InterPro" id="IPR036572">
    <property type="entry name" value="Doublecortin_dom_sf"/>
</dbReference>
<dbReference type="InterPro" id="IPR001024">
    <property type="entry name" value="PLAT/LH2_dom"/>
</dbReference>
<dbReference type="SMART" id="SM00537">
    <property type="entry name" value="DCX"/>
    <property type="match status" value="2"/>
</dbReference>
<feature type="region of interest" description="Disordered" evidence="2">
    <location>
        <begin position="1468"/>
        <end position="1487"/>
    </location>
</feature>
<feature type="region of interest" description="Disordered" evidence="2">
    <location>
        <begin position="476"/>
        <end position="609"/>
    </location>
</feature>
<feature type="compositionally biased region" description="Polar residues" evidence="2">
    <location>
        <begin position="218"/>
        <end position="249"/>
    </location>
</feature>
<dbReference type="Gene3D" id="1.20.5.190">
    <property type="match status" value="1"/>
</dbReference>
<proteinExistence type="predicted"/>
<evidence type="ECO:0000259" key="4">
    <source>
        <dbReference type="PROSITE" id="PS50309"/>
    </source>
</evidence>
<dbReference type="WBParaSite" id="Gr19_v10_g4351.t1">
    <property type="protein sequence ID" value="Gr19_v10_g4351.t1"/>
    <property type="gene ID" value="Gr19_v10_g4351"/>
</dbReference>
<dbReference type="Pfam" id="PF01477">
    <property type="entry name" value="PLAT"/>
    <property type="match status" value="2"/>
</dbReference>
<feature type="compositionally biased region" description="Polar residues" evidence="2">
    <location>
        <begin position="747"/>
        <end position="759"/>
    </location>
</feature>
<feature type="compositionally biased region" description="Basic and acidic residues" evidence="2">
    <location>
        <begin position="588"/>
        <end position="604"/>
    </location>
</feature>
<feature type="compositionally biased region" description="Acidic residues" evidence="2">
    <location>
        <begin position="575"/>
        <end position="587"/>
    </location>
</feature>
<dbReference type="Gene3D" id="2.60.60.20">
    <property type="entry name" value="PLAT/LH2 domain"/>
    <property type="match status" value="2"/>
</dbReference>
<dbReference type="Pfam" id="PF00612">
    <property type="entry name" value="IQ"/>
    <property type="match status" value="1"/>
</dbReference>
<evidence type="ECO:0000259" key="3">
    <source>
        <dbReference type="PROSITE" id="PS50095"/>
    </source>
</evidence>
<dbReference type="GO" id="GO:0035556">
    <property type="term" value="P:intracellular signal transduction"/>
    <property type="evidence" value="ECO:0007669"/>
    <property type="project" value="InterPro"/>
</dbReference>
<sequence>MDPAVSSSNCPGVDFVESAETAADITHPTAAAQPFLAVQRPNSAHKKRRRSQIVLNSLEGSLPVQLPTRARLFPNVPRPPAPVQAKHSNILPPPAVAGGQKAVPCRSLLAAADKNFRAKTIFFYRDGDEYFTGVRVPVSKARFRTMDALLDQLNESIHLPFGVRRLHTPFGMSPVSSLDDLKPYGKYVVASGARNVRGVDLEAMERRKRRREEAQRRWNFQQSSLGASHSSIQLQQIDQPPETAGNTADQKTKNQHRPRAPTLNNERSSNATKPQLQKMAPFVPITFRQVFFVLNGHPHRVYRALINPNRKGQLDQLLEEVSHGLQAAIFRMYSFDGDRILDIEQLLQLKDMRAVAVPRHEQLLLNGLSSYDNIVRPVRPVELGTDAFATLPPIPRAPKKTSRSSKSSSGASSSNIKDPTEFDQMKKRKKFQNEAEDGVPANCSGIAAVAATAGVIVRRRVRKAAEEVVSVQIEAKDHRSTTGSSSHGQTQANATANSRADSDSGRPRTELDNELNAQKDEDRIKVEEAEEDEDEDEEEDDYPEEPEQLRSLRETEQERSRKRQRNKRKKVMKIDEEEAEAEEDDDAVFDHDGTGMETDHKSEKEDEEQSLEGMGQAVEDVQPVELTHRLEEADIDQKNETVDDQNGGVTVRINRTSSIQQKLGVYTDELERILYGEAAVKIQSAWRGYSTRKELQNNGLFRQKPRMMVNGGTVLHRHESKKDMYKTNDRHLAVIGPNPKSPIVPGTRTSRSSLQPYDNSTEELDSSSEREEVIHGTEFLTERKNETLNWDTNEPDPARVEQRKDPRGDAPYTVTVITGNRWAADTEANLYINMHGSNMDSEKLWLKQEFTDWLHSSAKGQRFRQNQSDSFAFRLPSRLGIINRITVGHERRGYGAGVFIDRILVTEDEVGGDGDEPMDDEHNANDCRQFLFLCNRWFDSGQVDGRLERSVRLSAFYMISSIPVDGRVTRGRWEFVLHGGTNDGRGGTTAQLAITGFGTDGQATTGGLYDTRMATAPSEALMQLDFGDIGELLKIRLEIDGAGSSPDYFLNFVEFKDLDTDERFVVMCGKWLRWRSAKKGDQPFRELLAFHIGVEPLPLITYDGKIRAFRSALSCFSAEQLCVELYGDLGDTGHVLVRVDAIGGEASVPKDAEKAEENDNNGRAAERTVAVDVPFKLEAVSVGRVSGVRVHFEPNAMGEQIFEGLITLQNIFQKQNVWPLSANSSFVLSQIRLHESTHTPYRYVLNRSHLRERVADQQQQTTTSLAKELLTTEMEGISTRLSKRKSQAKSVPSRWLLQMSVAEGSTILPEVMLCGEKQSITMTPVDNSLTDGILSFQLDNSTDFDDPFIKIRILSDGKTFLLAGTDQKQPENAEAEAGGSGELPFTYVDKVRMCDTANGDELRFPAADCMLLRHSVFELPVMWPDRPPIPILIYSVRVATGGSVGAEPSNPELIVLLNLFGELGDVGRRTLNPGDQQQQQQQSTAAGAGVSLFTPKTSSSFEFEATSIGDIRSAQLEVLTVPENTPFLWECAEIVVTDFRGRSAPFYAFKFASPFTDQCSVQRADVLPFTDAL</sequence>
<feature type="compositionally biased region" description="Low complexity" evidence="2">
    <location>
        <begin position="481"/>
        <end position="491"/>
    </location>
</feature>
<feature type="compositionally biased region" description="Basic and acidic residues" evidence="2">
    <location>
        <begin position="500"/>
        <end position="527"/>
    </location>
</feature>
<feature type="compositionally biased region" description="Polar residues" evidence="2">
    <location>
        <begin position="262"/>
        <end position="275"/>
    </location>
</feature>
<dbReference type="Gene3D" id="3.10.20.230">
    <property type="entry name" value="Doublecortin domain"/>
    <property type="match status" value="2"/>
</dbReference>
<evidence type="ECO:0000256" key="2">
    <source>
        <dbReference type="SAM" id="MobiDB-lite"/>
    </source>
</evidence>
<comment type="caution">
    <text evidence="1">Lacks conserved residue(s) required for the propagation of feature annotation.</text>
</comment>
<feature type="domain" description="Doublecortin" evidence="4">
    <location>
        <begin position="119"/>
        <end position="202"/>
    </location>
</feature>
<feature type="compositionally biased region" description="Basic and acidic residues" evidence="2">
    <location>
        <begin position="796"/>
        <end position="808"/>
    </location>
</feature>
<dbReference type="PANTHER" id="PTHR45901">
    <property type="entry name" value="PROTEIN CBG12474"/>
    <property type="match status" value="1"/>
</dbReference>
<feature type="region of interest" description="Disordered" evidence="2">
    <location>
        <begin position="788"/>
        <end position="811"/>
    </location>
</feature>
<dbReference type="PROSITE" id="PS50096">
    <property type="entry name" value="IQ"/>
    <property type="match status" value="1"/>
</dbReference>
<dbReference type="Proteomes" id="UP000887572">
    <property type="component" value="Unplaced"/>
</dbReference>
<keyword evidence="5" id="KW-1185">Reference proteome</keyword>
<dbReference type="PROSITE" id="PS50309">
    <property type="entry name" value="DC"/>
    <property type="match status" value="2"/>
</dbReference>
<feature type="compositionally biased region" description="Basic and acidic residues" evidence="2">
    <location>
        <begin position="547"/>
        <end position="559"/>
    </location>
</feature>
<dbReference type="SUPFAM" id="SSF49723">
    <property type="entry name" value="Lipase/lipooxygenase domain (PLAT/LH2 domain)"/>
    <property type="match status" value="2"/>
</dbReference>
<feature type="domain" description="PLAT" evidence="3">
    <location>
        <begin position="810"/>
        <end position="952"/>
    </location>
</feature>
<feature type="compositionally biased region" description="Low complexity" evidence="2">
    <location>
        <begin position="404"/>
        <end position="414"/>
    </location>
</feature>
<feature type="domain" description="PLAT" evidence="3">
    <location>
        <begin position="971"/>
        <end position="1086"/>
    </location>
</feature>
<dbReference type="InterPro" id="IPR000048">
    <property type="entry name" value="IQ_motif_EF-hand-BS"/>
</dbReference>